<sequence length="336" mass="36077">MPGLKKRGSQTVVFEKPPVITSWASIVGPKEGEGPWGQEFDRVLGDYMYGEDTWEKAEKKMLRESVKLTLDKRNLQVDDAEIILAGDLLNQTVSSNYAARELARPFLGLYGACSTMAEALLVGAMFIDGNFFNRLVSATCSHHYAASRQYRFPTEQGTQPTPSTQWTATAAGAVVLEWAGVGPRITAGTIGKVIDMGQTDVADMGSAMAPAAADTLKTHLNDLGRLPDYYDLILTGDLARIGMAIAEQLFIRDGLMPRPNYSDCGVLLYDENQDVDAGGCGCGCSAAMLCGPLLKKMEKGEINKLLLVATGALMSPTMAFQGESIPGIAHAVAIEN</sequence>
<reference evidence="1" key="1">
    <citation type="journal article" date="2015" name="Proc. Natl. Acad. Sci. U.S.A.">
        <title>Networks of energetic and metabolic interactions define dynamics in microbial communities.</title>
        <authorList>
            <person name="Embree M."/>
            <person name="Liu J.K."/>
            <person name="Al-Bassam M.M."/>
            <person name="Zengler K."/>
        </authorList>
    </citation>
    <scope>NUCLEOTIDE SEQUENCE</scope>
</reference>
<dbReference type="EMBL" id="LNQE01001842">
    <property type="protein sequence ID" value="KUG04764.1"/>
    <property type="molecule type" value="Genomic_DNA"/>
</dbReference>
<dbReference type="NCBIfam" id="TIGR02845">
    <property type="entry name" value="spore_V_AD"/>
    <property type="match status" value="1"/>
</dbReference>
<dbReference type="GO" id="GO:0016746">
    <property type="term" value="F:acyltransferase activity"/>
    <property type="evidence" value="ECO:0007669"/>
    <property type="project" value="InterPro"/>
</dbReference>
<dbReference type="InterPro" id="IPR038369">
    <property type="entry name" value="SpoVAD_sf"/>
</dbReference>
<organism evidence="1">
    <name type="scientific">hydrocarbon metagenome</name>
    <dbReference type="NCBI Taxonomy" id="938273"/>
    <lineage>
        <taxon>unclassified sequences</taxon>
        <taxon>metagenomes</taxon>
        <taxon>ecological metagenomes</taxon>
    </lineage>
</organism>
<dbReference type="Gene3D" id="3.40.47.40">
    <property type="entry name" value="Stage V sporulation protein AD"/>
    <property type="match status" value="1"/>
</dbReference>
<accession>A0A0W8E891</accession>
<dbReference type="SUPFAM" id="SSF53901">
    <property type="entry name" value="Thiolase-like"/>
    <property type="match status" value="1"/>
</dbReference>
<dbReference type="PIRSF" id="PIRSF011570">
    <property type="entry name" value="SpoVAD"/>
    <property type="match status" value="1"/>
</dbReference>
<dbReference type="AlphaFoldDB" id="A0A0W8E891"/>
<name>A0A0W8E891_9ZZZZ</name>
<dbReference type="NCBIfam" id="NF006160">
    <property type="entry name" value="PRK08304.1"/>
    <property type="match status" value="1"/>
</dbReference>
<dbReference type="InterPro" id="IPR010894">
    <property type="entry name" value="SpoVAD"/>
</dbReference>
<gene>
    <name evidence="1" type="ORF">ASZ90_017903</name>
</gene>
<protein>
    <submittedName>
        <fullName evidence="1">Stage v sporulation protein ad (Spovad)</fullName>
    </submittedName>
</protein>
<dbReference type="Pfam" id="PF07451">
    <property type="entry name" value="SpoVAD"/>
    <property type="match status" value="1"/>
</dbReference>
<evidence type="ECO:0000313" key="1">
    <source>
        <dbReference type="EMBL" id="KUG04764.1"/>
    </source>
</evidence>
<dbReference type="InterPro" id="IPR016039">
    <property type="entry name" value="Thiolase-like"/>
</dbReference>
<proteinExistence type="predicted"/>
<comment type="caution">
    <text evidence="1">The sequence shown here is derived from an EMBL/GenBank/DDBJ whole genome shotgun (WGS) entry which is preliminary data.</text>
</comment>